<evidence type="ECO:0000313" key="5">
    <source>
        <dbReference type="EMBL" id="ACF42874.1"/>
    </source>
</evidence>
<reference evidence="5 6" key="1">
    <citation type="submission" date="2008-06" db="EMBL/GenBank/DDBJ databases">
        <title>Complete sequence of Pelodictyon phaeoclathratiforme BU-1.</title>
        <authorList>
            <consortium name="US DOE Joint Genome Institute"/>
            <person name="Lucas S."/>
            <person name="Copeland A."/>
            <person name="Lapidus A."/>
            <person name="Glavina del Rio T."/>
            <person name="Dalin E."/>
            <person name="Tice H."/>
            <person name="Bruce D."/>
            <person name="Goodwin L."/>
            <person name="Pitluck S."/>
            <person name="Schmutz J."/>
            <person name="Larimer F."/>
            <person name="Land M."/>
            <person name="Hauser L."/>
            <person name="Kyrpides N."/>
            <person name="Mikhailova N."/>
            <person name="Liu Z."/>
            <person name="Li T."/>
            <person name="Zhao F."/>
            <person name="Overmann J."/>
            <person name="Bryant D.A."/>
            <person name="Richardson P."/>
        </authorList>
    </citation>
    <scope>NUCLEOTIDE SEQUENCE [LARGE SCALE GENOMIC DNA]</scope>
    <source>
        <strain evidence="6">DSM 5477 / BU-1</strain>
    </source>
</reference>
<dbReference type="InterPro" id="IPR011004">
    <property type="entry name" value="Trimer_LpxA-like_sf"/>
</dbReference>
<name>B4SDD5_PELPB</name>
<gene>
    <name evidence="5" type="ordered locus">Ppha_0561</name>
</gene>
<evidence type="ECO:0000256" key="2">
    <source>
        <dbReference type="ARBA" id="ARBA00022679"/>
    </source>
</evidence>
<dbReference type="PANTHER" id="PTHR43300">
    <property type="entry name" value="ACETYLTRANSFERASE"/>
    <property type="match status" value="1"/>
</dbReference>
<dbReference type="HOGENOM" id="CLU_051638_7_3_10"/>
<dbReference type="InterPro" id="IPR018357">
    <property type="entry name" value="Hexapep_transf_CS"/>
</dbReference>
<evidence type="ECO:0000256" key="3">
    <source>
        <dbReference type="ARBA" id="ARBA00022737"/>
    </source>
</evidence>
<proteinExistence type="inferred from homology"/>
<sequence length="166" mass="18187">MWFRCIKYGLKFVDKTFYMAPGSHVSKDLIAGKYSFIGSECMIGPKVKLGNYVMFAPRVAVVGADHIFNKSGRPIIFSGRPEMPLTIIEDDAWVGYGSILMAGIRIGRGAIVAAGAVVTKDVPAYEIHGGVPAKKIGIRFQTIEDCQFHDKMLALPPKRGLYCSNT</sequence>
<evidence type="ECO:0000256" key="4">
    <source>
        <dbReference type="ARBA" id="ARBA00023315"/>
    </source>
</evidence>
<dbReference type="EMBL" id="CP001110">
    <property type="protein sequence ID" value="ACF42874.1"/>
    <property type="molecule type" value="Genomic_DNA"/>
</dbReference>
<dbReference type="InterPro" id="IPR050179">
    <property type="entry name" value="Trans_hexapeptide_repeat"/>
</dbReference>
<dbReference type="Pfam" id="PF00132">
    <property type="entry name" value="Hexapep"/>
    <property type="match status" value="1"/>
</dbReference>
<dbReference type="Proteomes" id="UP000002724">
    <property type="component" value="Chromosome"/>
</dbReference>
<protein>
    <submittedName>
        <fullName evidence="5">Putative acetyltransferase</fullName>
    </submittedName>
</protein>
<dbReference type="PROSITE" id="PS00101">
    <property type="entry name" value="HEXAPEP_TRANSFERASES"/>
    <property type="match status" value="1"/>
</dbReference>
<keyword evidence="4" id="KW-0012">Acyltransferase</keyword>
<dbReference type="Gene3D" id="2.160.10.10">
    <property type="entry name" value="Hexapeptide repeat proteins"/>
    <property type="match status" value="1"/>
</dbReference>
<keyword evidence="3" id="KW-0677">Repeat</keyword>
<dbReference type="AlphaFoldDB" id="B4SDD5"/>
<dbReference type="KEGG" id="pph:Ppha_0561"/>
<evidence type="ECO:0000313" key="6">
    <source>
        <dbReference type="Proteomes" id="UP000002724"/>
    </source>
</evidence>
<organism evidence="5 6">
    <name type="scientific">Pelodictyon phaeoclathratiforme (strain DSM 5477 / BU-1)</name>
    <dbReference type="NCBI Taxonomy" id="324925"/>
    <lineage>
        <taxon>Bacteria</taxon>
        <taxon>Pseudomonadati</taxon>
        <taxon>Chlorobiota</taxon>
        <taxon>Chlorobiia</taxon>
        <taxon>Chlorobiales</taxon>
        <taxon>Chlorobiaceae</taxon>
        <taxon>Chlorobium/Pelodictyon group</taxon>
        <taxon>Pelodictyon</taxon>
    </lineage>
</organism>
<keyword evidence="6" id="KW-1185">Reference proteome</keyword>
<dbReference type="PANTHER" id="PTHR43300:SF11">
    <property type="entry name" value="ACETYLTRANSFERASE RV3034C-RELATED"/>
    <property type="match status" value="1"/>
</dbReference>
<dbReference type="STRING" id="324925.Ppha_0561"/>
<keyword evidence="2 5" id="KW-0808">Transferase</keyword>
<dbReference type="InterPro" id="IPR001451">
    <property type="entry name" value="Hexapep"/>
</dbReference>
<accession>B4SDD5</accession>
<dbReference type="OrthoDB" id="9814490at2"/>
<comment type="similarity">
    <text evidence="1">Belongs to the transferase hexapeptide repeat family.</text>
</comment>
<dbReference type="eggNOG" id="COG0110">
    <property type="taxonomic scope" value="Bacteria"/>
</dbReference>
<evidence type="ECO:0000256" key="1">
    <source>
        <dbReference type="ARBA" id="ARBA00007274"/>
    </source>
</evidence>
<dbReference type="SUPFAM" id="SSF51161">
    <property type="entry name" value="Trimeric LpxA-like enzymes"/>
    <property type="match status" value="1"/>
</dbReference>
<dbReference type="GO" id="GO:0016746">
    <property type="term" value="F:acyltransferase activity"/>
    <property type="evidence" value="ECO:0007669"/>
    <property type="project" value="UniProtKB-KW"/>
</dbReference>